<name>A0A8X6MP51_NEPPI</name>
<accession>A0A8X6MP51</accession>
<feature type="region of interest" description="Disordered" evidence="1">
    <location>
        <begin position="30"/>
        <end position="87"/>
    </location>
</feature>
<proteinExistence type="predicted"/>
<gene>
    <name evidence="2" type="ORF">NPIL_320331</name>
</gene>
<evidence type="ECO:0000313" key="3">
    <source>
        <dbReference type="Proteomes" id="UP000887013"/>
    </source>
</evidence>
<keyword evidence="3" id="KW-1185">Reference proteome</keyword>
<evidence type="ECO:0000313" key="2">
    <source>
        <dbReference type="EMBL" id="GFS70587.1"/>
    </source>
</evidence>
<feature type="compositionally biased region" description="Low complexity" evidence="1">
    <location>
        <begin position="43"/>
        <end position="56"/>
    </location>
</feature>
<protein>
    <submittedName>
        <fullName evidence="2">Uncharacterized protein</fullName>
    </submittedName>
</protein>
<reference evidence="2" key="1">
    <citation type="submission" date="2020-08" db="EMBL/GenBank/DDBJ databases">
        <title>Multicomponent nature underlies the extraordinary mechanical properties of spider dragline silk.</title>
        <authorList>
            <person name="Kono N."/>
            <person name="Nakamura H."/>
            <person name="Mori M."/>
            <person name="Yoshida Y."/>
            <person name="Ohtoshi R."/>
            <person name="Malay A.D."/>
            <person name="Moran D.A.P."/>
            <person name="Tomita M."/>
            <person name="Numata K."/>
            <person name="Arakawa K."/>
        </authorList>
    </citation>
    <scope>NUCLEOTIDE SEQUENCE</scope>
</reference>
<organism evidence="2 3">
    <name type="scientific">Nephila pilipes</name>
    <name type="common">Giant wood spider</name>
    <name type="synonym">Nephila maculata</name>
    <dbReference type="NCBI Taxonomy" id="299642"/>
    <lineage>
        <taxon>Eukaryota</taxon>
        <taxon>Metazoa</taxon>
        <taxon>Ecdysozoa</taxon>
        <taxon>Arthropoda</taxon>
        <taxon>Chelicerata</taxon>
        <taxon>Arachnida</taxon>
        <taxon>Araneae</taxon>
        <taxon>Araneomorphae</taxon>
        <taxon>Entelegynae</taxon>
        <taxon>Araneoidea</taxon>
        <taxon>Nephilidae</taxon>
        <taxon>Nephila</taxon>
    </lineage>
</organism>
<sequence length="87" mass="9401">MSSKRLIFKLSTEISLDDFIASALTDPRSQAMIPTNDPIPYLSASSDSPQPCSSKSLDVFIPDTSKSSNYVLPVDISPPSPKKAEVK</sequence>
<comment type="caution">
    <text evidence="2">The sequence shown here is derived from an EMBL/GenBank/DDBJ whole genome shotgun (WGS) entry which is preliminary data.</text>
</comment>
<dbReference type="EMBL" id="BMAW01000766">
    <property type="protein sequence ID" value="GFS70587.1"/>
    <property type="molecule type" value="Genomic_DNA"/>
</dbReference>
<dbReference type="Proteomes" id="UP000887013">
    <property type="component" value="Unassembled WGS sequence"/>
</dbReference>
<dbReference type="AlphaFoldDB" id="A0A8X6MP51"/>
<evidence type="ECO:0000256" key="1">
    <source>
        <dbReference type="SAM" id="MobiDB-lite"/>
    </source>
</evidence>